<evidence type="ECO:0000256" key="2">
    <source>
        <dbReference type="SAM" id="SignalP"/>
    </source>
</evidence>
<evidence type="ECO:0008006" key="5">
    <source>
        <dbReference type="Google" id="ProtNLM"/>
    </source>
</evidence>
<proteinExistence type="predicted"/>
<name>A0A8K1CT58_PYTOL</name>
<gene>
    <name evidence="3" type="ORF">Poli38472_006247</name>
</gene>
<dbReference type="Proteomes" id="UP000794436">
    <property type="component" value="Unassembled WGS sequence"/>
</dbReference>
<evidence type="ECO:0000313" key="3">
    <source>
        <dbReference type="EMBL" id="TMW68779.1"/>
    </source>
</evidence>
<dbReference type="EMBL" id="SPLM01000002">
    <property type="protein sequence ID" value="TMW68779.1"/>
    <property type="molecule type" value="Genomic_DNA"/>
</dbReference>
<keyword evidence="4" id="KW-1185">Reference proteome</keyword>
<evidence type="ECO:0000256" key="1">
    <source>
        <dbReference type="SAM" id="MobiDB-lite"/>
    </source>
</evidence>
<evidence type="ECO:0000313" key="4">
    <source>
        <dbReference type="Proteomes" id="UP000794436"/>
    </source>
</evidence>
<reference evidence="3" key="1">
    <citation type="submission" date="2019-03" db="EMBL/GenBank/DDBJ databases">
        <title>Long read genome sequence of the mycoparasitic Pythium oligandrum ATCC 38472 isolated from sugarbeet rhizosphere.</title>
        <authorList>
            <person name="Gaulin E."/>
        </authorList>
    </citation>
    <scope>NUCLEOTIDE SEQUENCE</scope>
    <source>
        <strain evidence="3">ATCC 38472_TT</strain>
    </source>
</reference>
<feature type="compositionally biased region" description="Low complexity" evidence="1">
    <location>
        <begin position="140"/>
        <end position="151"/>
    </location>
</feature>
<accession>A0A8K1CT58</accession>
<feature type="signal peptide" evidence="2">
    <location>
        <begin position="1"/>
        <end position="20"/>
    </location>
</feature>
<dbReference type="OrthoDB" id="127770at2759"/>
<organism evidence="3 4">
    <name type="scientific">Pythium oligandrum</name>
    <name type="common">Mycoparasitic fungus</name>
    <dbReference type="NCBI Taxonomy" id="41045"/>
    <lineage>
        <taxon>Eukaryota</taxon>
        <taxon>Sar</taxon>
        <taxon>Stramenopiles</taxon>
        <taxon>Oomycota</taxon>
        <taxon>Peronosporomycetes</taxon>
        <taxon>Pythiales</taxon>
        <taxon>Pythiaceae</taxon>
        <taxon>Pythium</taxon>
    </lineage>
</organism>
<sequence length="198" mass="20358">MTSKLFSLLLATLVASAVSAASSTGSLDDVTASIPLCDQDELIEVSARMTNNTRKKQCEETLGIKEMVKVENPLELCDLTPCTVALNELYNTLPHCRYKDWAVQFNVEMLLKNCGITPTNTTKDTDTGSTGGDAGKPTTAPSGAGWASSSSGSNQFAPIGITNSPQGSAVPVPAPSGAVIYAGSAFAAVAVTLAAALA</sequence>
<comment type="caution">
    <text evidence="3">The sequence shown here is derived from an EMBL/GenBank/DDBJ whole genome shotgun (WGS) entry which is preliminary data.</text>
</comment>
<feature type="chain" id="PRO_5035426191" description="Elicitin-like protein" evidence="2">
    <location>
        <begin position="21"/>
        <end position="198"/>
    </location>
</feature>
<feature type="region of interest" description="Disordered" evidence="1">
    <location>
        <begin position="118"/>
        <end position="151"/>
    </location>
</feature>
<protein>
    <recommendedName>
        <fullName evidence="5">Elicitin-like protein</fullName>
    </recommendedName>
</protein>
<dbReference type="AlphaFoldDB" id="A0A8K1CT58"/>
<keyword evidence="2" id="KW-0732">Signal</keyword>